<keyword evidence="5 7" id="KW-1133">Transmembrane helix</keyword>
<evidence type="ECO:0000313" key="9">
    <source>
        <dbReference type="EMBL" id="TQR15536.1"/>
    </source>
</evidence>
<evidence type="ECO:0000256" key="7">
    <source>
        <dbReference type="SAM" id="Phobius"/>
    </source>
</evidence>
<dbReference type="PANTHER" id="PTHR33362">
    <property type="entry name" value="SIALIC ACID TRAP TRANSPORTER PERMEASE PROTEIN SIAT-RELATED"/>
    <property type="match status" value="1"/>
</dbReference>
<accession>A0A544TDR1</accession>
<dbReference type="InterPro" id="IPR010656">
    <property type="entry name" value="DctM"/>
</dbReference>
<evidence type="ECO:0000313" key="10">
    <source>
        <dbReference type="Proteomes" id="UP000318937"/>
    </source>
</evidence>
<organism evidence="9 10">
    <name type="scientific">Psychrobacillus soli</name>
    <dbReference type="NCBI Taxonomy" id="1543965"/>
    <lineage>
        <taxon>Bacteria</taxon>
        <taxon>Bacillati</taxon>
        <taxon>Bacillota</taxon>
        <taxon>Bacilli</taxon>
        <taxon>Bacillales</taxon>
        <taxon>Bacillaceae</taxon>
        <taxon>Psychrobacillus</taxon>
    </lineage>
</organism>
<evidence type="ECO:0000256" key="5">
    <source>
        <dbReference type="ARBA" id="ARBA00022989"/>
    </source>
</evidence>
<keyword evidence="4 7" id="KW-0812">Transmembrane</keyword>
<evidence type="ECO:0000256" key="6">
    <source>
        <dbReference type="ARBA" id="ARBA00023136"/>
    </source>
</evidence>
<feature type="transmembrane region" description="Helical" evidence="7">
    <location>
        <begin position="336"/>
        <end position="353"/>
    </location>
</feature>
<dbReference type="InterPro" id="IPR004681">
    <property type="entry name" value="TRAP_DctM"/>
</dbReference>
<dbReference type="Pfam" id="PF06808">
    <property type="entry name" value="DctM"/>
    <property type="match status" value="1"/>
</dbReference>
<dbReference type="PIRSF" id="PIRSF006066">
    <property type="entry name" value="HI0050"/>
    <property type="match status" value="1"/>
</dbReference>
<evidence type="ECO:0000259" key="8">
    <source>
        <dbReference type="Pfam" id="PF06808"/>
    </source>
</evidence>
<evidence type="ECO:0000256" key="2">
    <source>
        <dbReference type="ARBA" id="ARBA00022475"/>
    </source>
</evidence>
<keyword evidence="2" id="KW-1003">Cell membrane</keyword>
<sequence>MEIVLMLLILMVILIMINVPISYSIGIVSISYFFIKDISLLTIPQRMFSTINTSTLFAIPLFLLAGMLMNKAEVTDKLYHLAFTLIGHIRGGLAHVNVLSSMMFASMTGSAMADIVGLGTVSATAMEKKGFKKTFAAAVSLSASTITPIIPPSIILIVYGVVAEVSIGRLFLAGILPGLAIGLILMLYIYLASFKKDFPREKSRASFGAVVTAFRHAILPLFMPVIILGGILLGIFTPTEAGAVAVLYVLIIGFLVYKKLTVKIVIETLKEVAATSSVILLLISISGILGWIITIEQVPVLLTDSLLSLTSNPIIILLLINVIILIAGMFLDATPIVLMLVPVFMPILLNIGVDPVHFGIIIGVNTMIGVTTPPVGAGLYAISGALKINVMDVIKEMLPMWGALFVVLLIITFWPGLSLTIPNLIFGK</sequence>
<feature type="transmembrane region" description="Helical" evidence="7">
    <location>
        <begin position="359"/>
        <end position="382"/>
    </location>
</feature>
<comment type="subcellular location">
    <subcellularLocation>
        <location evidence="1">Cell inner membrane</location>
        <topology evidence="1">Multi-pass membrane protein</topology>
    </subcellularLocation>
</comment>
<keyword evidence="3" id="KW-0997">Cell inner membrane</keyword>
<dbReference type="RefSeq" id="WP_142606690.1">
    <property type="nucleotide sequence ID" value="NZ_VDGG01000014.1"/>
</dbReference>
<dbReference type="AlphaFoldDB" id="A0A544TDR1"/>
<name>A0A544TDR1_9BACI</name>
<feature type="transmembrane region" description="Helical" evidence="7">
    <location>
        <begin position="213"/>
        <end position="236"/>
    </location>
</feature>
<feature type="transmembrane region" description="Helical" evidence="7">
    <location>
        <begin position="403"/>
        <end position="426"/>
    </location>
</feature>
<feature type="transmembrane region" description="Helical" evidence="7">
    <location>
        <begin position="102"/>
        <end position="123"/>
    </location>
</feature>
<evidence type="ECO:0000256" key="3">
    <source>
        <dbReference type="ARBA" id="ARBA00022519"/>
    </source>
</evidence>
<dbReference type="GO" id="GO:0022857">
    <property type="term" value="F:transmembrane transporter activity"/>
    <property type="evidence" value="ECO:0007669"/>
    <property type="project" value="TreeGrafter"/>
</dbReference>
<feature type="domain" description="TRAP C4-dicarboxylate transport system permease DctM subunit" evidence="8">
    <location>
        <begin position="8"/>
        <end position="416"/>
    </location>
</feature>
<dbReference type="GO" id="GO:0005886">
    <property type="term" value="C:plasma membrane"/>
    <property type="evidence" value="ECO:0007669"/>
    <property type="project" value="UniProtKB-SubCell"/>
</dbReference>
<reference evidence="9 10" key="1">
    <citation type="submission" date="2019-05" db="EMBL/GenBank/DDBJ databases">
        <title>Psychrobacillus vulpis sp. nov., a new species isolated from feces of a red fox that inhabits in The Tablas de Daimiel Natural Park, Albacete, Spain.</title>
        <authorList>
            <person name="Rodriguez M."/>
            <person name="Reina J.C."/>
            <person name="Bejar V."/>
            <person name="Llamas I."/>
        </authorList>
    </citation>
    <scope>NUCLEOTIDE SEQUENCE [LARGE SCALE GENOMIC DNA]</scope>
    <source>
        <strain evidence="9 10">NHI-2</strain>
    </source>
</reference>
<dbReference type="OrthoDB" id="9785600at2"/>
<feature type="transmembrane region" description="Helical" evidence="7">
    <location>
        <begin position="135"/>
        <end position="159"/>
    </location>
</feature>
<evidence type="ECO:0000256" key="1">
    <source>
        <dbReference type="ARBA" id="ARBA00004429"/>
    </source>
</evidence>
<comment type="caution">
    <text evidence="9">The sequence shown here is derived from an EMBL/GenBank/DDBJ whole genome shotgun (WGS) entry which is preliminary data.</text>
</comment>
<dbReference type="NCBIfam" id="TIGR00786">
    <property type="entry name" value="dctM"/>
    <property type="match status" value="1"/>
</dbReference>
<keyword evidence="6 7" id="KW-0472">Membrane</keyword>
<proteinExistence type="predicted"/>
<feature type="transmembrane region" description="Helical" evidence="7">
    <location>
        <begin position="47"/>
        <end position="66"/>
    </location>
</feature>
<feature type="transmembrane region" description="Helical" evidence="7">
    <location>
        <begin position="242"/>
        <end position="260"/>
    </location>
</feature>
<feature type="transmembrane region" description="Helical" evidence="7">
    <location>
        <begin position="313"/>
        <end position="331"/>
    </location>
</feature>
<protein>
    <submittedName>
        <fullName evidence="9">TRAP transporter large permease</fullName>
    </submittedName>
</protein>
<feature type="transmembrane region" description="Helical" evidence="7">
    <location>
        <begin position="7"/>
        <end position="35"/>
    </location>
</feature>
<feature type="transmembrane region" description="Helical" evidence="7">
    <location>
        <begin position="171"/>
        <end position="192"/>
    </location>
</feature>
<dbReference type="EMBL" id="VDGG01000014">
    <property type="protein sequence ID" value="TQR15536.1"/>
    <property type="molecule type" value="Genomic_DNA"/>
</dbReference>
<feature type="transmembrane region" description="Helical" evidence="7">
    <location>
        <begin position="272"/>
        <end position="293"/>
    </location>
</feature>
<gene>
    <name evidence="9" type="ORF">FG383_07985</name>
</gene>
<dbReference type="Proteomes" id="UP000318937">
    <property type="component" value="Unassembled WGS sequence"/>
</dbReference>
<evidence type="ECO:0000256" key="4">
    <source>
        <dbReference type="ARBA" id="ARBA00022692"/>
    </source>
</evidence>
<keyword evidence="10" id="KW-1185">Reference proteome</keyword>